<feature type="compositionally biased region" description="Pro residues" evidence="5">
    <location>
        <begin position="220"/>
        <end position="232"/>
    </location>
</feature>
<feature type="domain" description="OmpA-like" evidence="6">
    <location>
        <begin position="237"/>
        <end position="352"/>
    </location>
</feature>
<dbReference type="Gene3D" id="3.30.1330.60">
    <property type="entry name" value="OmpA-like domain"/>
    <property type="match status" value="1"/>
</dbReference>
<keyword evidence="3" id="KW-0998">Cell outer membrane</keyword>
<evidence type="ECO:0000259" key="6">
    <source>
        <dbReference type="PROSITE" id="PS51123"/>
    </source>
</evidence>
<keyword evidence="2 4" id="KW-0472">Membrane</keyword>
<reference evidence="7 8" key="1">
    <citation type="submission" date="2020-08" db="EMBL/GenBank/DDBJ databases">
        <title>Whole genome shotgun sequence of Actinoplanes ianthinogenes NBRC 13996.</title>
        <authorList>
            <person name="Komaki H."/>
            <person name="Tamura T."/>
        </authorList>
    </citation>
    <scope>NUCLEOTIDE SEQUENCE [LARGE SCALE GENOMIC DNA]</scope>
    <source>
        <strain evidence="7 8">NBRC 13996</strain>
    </source>
</reference>
<feature type="region of interest" description="Disordered" evidence="5">
    <location>
        <begin position="101"/>
        <end position="236"/>
    </location>
</feature>
<dbReference type="Proteomes" id="UP000676967">
    <property type="component" value="Chromosome"/>
</dbReference>
<dbReference type="InterPro" id="IPR006665">
    <property type="entry name" value="OmpA-like"/>
</dbReference>
<dbReference type="InterPro" id="IPR006664">
    <property type="entry name" value="OMP_bac"/>
</dbReference>
<evidence type="ECO:0000256" key="5">
    <source>
        <dbReference type="SAM" id="MobiDB-lite"/>
    </source>
</evidence>
<keyword evidence="8" id="KW-1185">Reference proteome</keyword>
<evidence type="ECO:0000256" key="2">
    <source>
        <dbReference type="ARBA" id="ARBA00023136"/>
    </source>
</evidence>
<dbReference type="PROSITE" id="PS51123">
    <property type="entry name" value="OMPA_2"/>
    <property type="match status" value="1"/>
</dbReference>
<feature type="compositionally biased region" description="Pro residues" evidence="5">
    <location>
        <begin position="111"/>
        <end position="132"/>
    </location>
</feature>
<gene>
    <name evidence="7" type="ORF">Aiant_66310</name>
</gene>
<dbReference type="InterPro" id="IPR036737">
    <property type="entry name" value="OmpA-like_sf"/>
</dbReference>
<dbReference type="PRINTS" id="PR01021">
    <property type="entry name" value="OMPADOMAIN"/>
</dbReference>
<feature type="compositionally biased region" description="Pro residues" evidence="5">
    <location>
        <begin position="143"/>
        <end position="168"/>
    </location>
</feature>
<name>A0ABM7M2Z7_9ACTN</name>
<dbReference type="InterPro" id="IPR050330">
    <property type="entry name" value="Bact_OuterMem_StrucFunc"/>
</dbReference>
<evidence type="ECO:0000313" key="7">
    <source>
        <dbReference type="EMBL" id="BCJ45974.1"/>
    </source>
</evidence>
<sequence length="352" mass="34883">MIAVTRPGSGRPVSAGSRRRLAVLVAVTGLAALLAAQLGPNRHRIEDDLTRRSAQALVAAGEPAARVSFTGRDALVVADSPADAARAREIVAAVTGVRSVRTEVDPTEPASAPPIDPASTPPTEPASGPPAGPAGGPSTGPASGPPTNPADTPPTDPPSSPLTGPPSGPLTGPASGPPTNPADTPPTSPASGPPAGPASGPSTDPAGTPPTESAGSAPAGPVPTPPTGPVRTPPTAGLQAQLSALPPLTFRTGSAALSPASRTTLLRIAALLKANPTATVRIDGHTDSRGSRVTNLRLSRERAGAVRAGLRAAGVPADRLTVAGHGETRPRVANDTAAHRAENRRVELTVTR</sequence>
<feature type="compositionally biased region" description="Low complexity" evidence="5">
    <location>
        <begin position="197"/>
        <end position="206"/>
    </location>
</feature>
<feature type="compositionally biased region" description="Pro residues" evidence="5">
    <location>
        <begin position="175"/>
        <end position="196"/>
    </location>
</feature>
<accession>A0ABM7M2Z7</accession>
<protein>
    <recommendedName>
        <fullName evidence="6">OmpA-like domain-containing protein</fullName>
    </recommendedName>
</protein>
<dbReference type="Pfam" id="PF00691">
    <property type="entry name" value="OmpA"/>
    <property type="match status" value="1"/>
</dbReference>
<comment type="subcellular location">
    <subcellularLocation>
        <location evidence="1">Cell outer membrane</location>
    </subcellularLocation>
</comment>
<dbReference type="SUPFAM" id="SSF103088">
    <property type="entry name" value="OmpA-like"/>
    <property type="match status" value="1"/>
</dbReference>
<dbReference type="PANTHER" id="PTHR30329:SF21">
    <property type="entry name" value="LIPOPROTEIN YIAD-RELATED"/>
    <property type="match status" value="1"/>
</dbReference>
<dbReference type="PANTHER" id="PTHR30329">
    <property type="entry name" value="STATOR ELEMENT OF FLAGELLAR MOTOR COMPLEX"/>
    <property type="match status" value="1"/>
</dbReference>
<dbReference type="EMBL" id="AP023356">
    <property type="protein sequence ID" value="BCJ45974.1"/>
    <property type="molecule type" value="Genomic_DNA"/>
</dbReference>
<evidence type="ECO:0000256" key="3">
    <source>
        <dbReference type="ARBA" id="ARBA00023237"/>
    </source>
</evidence>
<evidence type="ECO:0000256" key="4">
    <source>
        <dbReference type="PROSITE-ProRule" id="PRU00473"/>
    </source>
</evidence>
<evidence type="ECO:0000313" key="8">
    <source>
        <dbReference type="Proteomes" id="UP000676967"/>
    </source>
</evidence>
<dbReference type="CDD" id="cd07185">
    <property type="entry name" value="OmpA_C-like"/>
    <property type="match status" value="1"/>
</dbReference>
<evidence type="ECO:0000256" key="1">
    <source>
        <dbReference type="ARBA" id="ARBA00004442"/>
    </source>
</evidence>
<organism evidence="7 8">
    <name type="scientific">Actinoplanes ianthinogenes</name>
    <dbReference type="NCBI Taxonomy" id="122358"/>
    <lineage>
        <taxon>Bacteria</taxon>
        <taxon>Bacillati</taxon>
        <taxon>Actinomycetota</taxon>
        <taxon>Actinomycetes</taxon>
        <taxon>Micromonosporales</taxon>
        <taxon>Micromonosporaceae</taxon>
        <taxon>Actinoplanes</taxon>
    </lineage>
</organism>
<proteinExistence type="predicted"/>